<keyword evidence="3" id="KW-1185">Reference proteome</keyword>
<reference evidence="2 3" key="1">
    <citation type="journal article" date="2019" name="Int. J. Syst. Evol. Microbiol.">
        <title>The Global Catalogue of Microorganisms (GCM) 10K type strain sequencing project: providing services to taxonomists for standard genome sequencing and annotation.</title>
        <authorList>
            <consortium name="The Broad Institute Genomics Platform"/>
            <consortium name="The Broad Institute Genome Sequencing Center for Infectious Disease"/>
            <person name="Wu L."/>
            <person name="Ma J."/>
        </authorList>
    </citation>
    <scope>NUCLEOTIDE SEQUENCE [LARGE SCALE GENOMIC DNA]</scope>
    <source>
        <strain evidence="2 3">JCM 4524</strain>
    </source>
</reference>
<protein>
    <submittedName>
        <fullName evidence="2">Uncharacterized protein</fullName>
    </submittedName>
</protein>
<gene>
    <name evidence="2" type="ORF">GCM10010307_46330</name>
</gene>
<dbReference type="Proteomes" id="UP001500151">
    <property type="component" value="Unassembled WGS sequence"/>
</dbReference>
<dbReference type="EMBL" id="BAAASJ010000044">
    <property type="protein sequence ID" value="GAA2642948.1"/>
    <property type="molecule type" value="Genomic_DNA"/>
</dbReference>
<evidence type="ECO:0000313" key="2">
    <source>
        <dbReference type="EMBL" id="GAA2642948.1"/>
    </source>
</evidence>
<evidence type="ECO:0000313" key="3">
    <source>
        <dbReference type="Proteomes" id="UP001500151"/>
    </source>
</evidence>
<sequence length="108" mass="10612">MRFPLGVNTGASSQETGEVAVGSTALSIILQIAASVGMALTATDGFRTTLLCGVDGAGASYGGSVAAFEPVWGHLPAVAGEIEDEAARPIRGAGGGVPRGGTHEGRCA</sequence>
<proteinExistence type="predicted"/>
<name>A0ABN3R3Q0_9ACTN</name>
<accession>A0ABN3R3Q0</accession>
<evidence type="ECO:0000256" key="1">
    <source>
        <dbReference type="SAM" id="MobiDB-lite"/>
    </source>
</evidence>
<organism evidence="2 3">
    <name type="scientific">Streptomyces vastus</name>
    <dbReference type="NCBI Taxonomy" id="285451"/>
    <lineage>
        <taxon>Bacteria</taxon>
        <taxon>Bacillati</taxon>
        <taxon>Actinomycetota</taxon>
        <taxon>Actinomycetes</taxon>
        <taxon>Kitasatosporales</taxon>
        <taxon>Streptomycetaceae</taxon>
        <taxon>Streptomyces</taxon>
    </lineage>
</organism>
<comment type="caution">
    <text evidence="2">The sequence shown here is derived from an EMBL/GenBank/DDBJ whole genome shotgun (WGS) entry which is preliminary data.</text>
</comment>
<feature type="region of interest" description="Disordered" evidence="1">
    <location>
        <begin position="89"/>
        <end position="108"/>
    </location>
</feature>